<dbReference type="HAMAP" id="MF_00235">
    <property type="entry name" value="Adenylate_kinase_Adk"/>
    <property type="match status" value="1"/>
</dbReference>
<dbReference type="InterPro" id="IPR027417">
    <property type="entry name" value="P-loop_NTPase"/>
</dbReference>
<dbReference type="NCBIfam" id="NF011100">
    <property type="entry name" value="PRK14527.1"/>
    <property type="match status" value="1"/>
</dbReference>
<evidence type="ECO:0000313" key="9">
    <source>
        <dbReference type="Proteomes" id="UP000056905"/>
    </source>
</evidence>
<comment type="subunit">
    <text evidence="5 7">Monomer.</text>
</comment>
<feature type="binding site" evidence="5">
    <location>
        <position position="172"/>
    </location>
    <ligand>
        <name>ATP</name>
        <dbReference type="ChEBI" id="CHEBI:30616"/>
    </ligand>
</feature>
<feature type="binding site" evidence="5">
    <location>
        <position position="31"/>
    </location>
    <ligand>
        <name>AMP</name>
        <dbReference type="ChEBI" id="CHEBI:456215"/>
    </ligand>
</feature>
<dbReference type="SUPFAM" id="SSF52540">
    <property type="entry name" value="P-loop containing nucleoside triphosphate hydrolases"/>
    <property type="match status" value="1"/>
</dbReference>
<evidence type="ECO:0000256" key="4">
    <source>
        <dbReference type="ARBA" id="ARBA00022777"/>
    </source>
</evidence>
<dbReference type="PANTHER" id="PTHR23359">
    <property type="entry name" value="NUCLEOTIDE KINASE"/>
    <property type="match status" value="1"/>
</dbReference>
<comment type="similarity">
    <text evidence="5 6">Belongs to the adenylate kinase family.</text>
</comment>
<dbReference type="CDD" id="cd01428">
    <property type="entry name" value="ADK"/>
    <property type="match status" value="1"/>
</dbReference>
<evidence type="ECO:0000256" key="1">
    <source>
        <dbReference type="ARBA" id="ARBA00022679"/>
    </source>
</evidence>
<dbReference type="Proteomes" id="UP000056905">
    <property type="component" value="Chromosome"/>
</dbReference>
<dbReference type="Gene3D" id="3.40.50.300">
    <property type="entry name" value="P-loop containing nucleotide triphosphate hydrolases"/>
    <property type="match status" value="1"/>
</dbReference>
<feature type="region of interest" description="NMP" evidence="5">
    <location>
        <begin position="30"/>
        <end position="59"/>
    </location>
</feature>
<name>A0A0P0NYN5_9CAUL</name>
<evidence type="ECO:0000256" key="3">
    <source>
        <dbReference type="ARBA" id="ARBA00022741"/>
    </source>
</evidence>
<feature type="binding site" evidence="5">
    <location>
        <position position="36"/>
    </location>
    <ligand>
        <name>AMP</name>
        <dbReference type="ChEBI" id="CHEBI:456215"/>
    </ligand>
</feature>
<dbReference type="Pfam" id="PF00406">
    <property type="entry name" value="ADK"/>
    <property type="match status" value="1"/>
</dbReference>
<proteinExistence type="inferred from homology"/>
<dbReference type="UniPathway" id="UPA00588">
    <property type="reaction ID" value="UER00649"/>
</dbReference>
<comment type="domain">
    <text evidence="5">Consists of three domains, a large central CORE domain and two small peripheral domains, NMPbind and LID, which undergo movements during catalysis. The LID domain closes over the site of phosphoryl transfer upon ATP binding. Assembling and dissambling the active center during each catalytic cycle provides an effective means to prevent ATP hydrolysis.</text>
</comment>
<gene>
    <name evidence="5" type="primary">adk</name>
    <name evidence="8" type="ORF">AQ619_06325</name>
</gene>
<dbReference type="KEGG" id="chq:AQ619_06325"/>
<dbReference type="EC" id="2.7.4.3" evidence="5 7"/>
<evidence type="ECO:0000256" key="6">
    <source>
        <dbReference type="RuleBase" id="RU003330"/>
    </source>
</evidence>
<dbReference type="RefSeq" id="WP_062145562.1">
    <property type="nucleotide sequence ID" value="NZ_CP013002.1"/>
</dbReference>
<dbReference type="NCBIfam" id="NF001381">
    <property type="entry name" value="PRK00279.1-3"/>
    <property type="match status" value="1"/>
</dbReference>
<feature type="binding site" evidence="5">
    <location>
        <position position="127"/>
    </location>
    <ligand>
        <name>ATP</name>
        <dbReference type="ChEBI" id="CHEBI:30616"/>
    </ligand>
</feature>
<sequence>MNLILFGPPAAGKGTQAKRLVTERGMVQLSTGDMLRAAIASGSELGARVKGVLDRGELVTDEIVIALIEDRLPEAEAAGGAIFDGFPRTVAQAEALDKMLAARGQKIDLVLRLKVDEPSLVERISKRFAEQGRPDDNPDVFVTRLAAYNAQTAPLLPYYEGQGKLKELDGMADVETVAASIDAALSGVA</sequence>
<dbReference type="GO" id="GO:0004017">
    <property type="term" value="F:AMP kinase activity"/>
    <property type="evidence" value="ECO:0007669"/>
    <property type="project" value="UniProtKB-UniRule"/>
</dbReference>
<protein>
    <recommendedName>
        <fullName evidence="5 7">Adenylate kinase</fullName>
        <shortName evidence="5">AK</shortName>
        <ecNumber evidence="5 7">2.7.4.3</ecNumber>
    </recommendedName>
    <alternativeName>
        <fullName evidence="5">ATP-AMP transphosphorylase</fullName>
    </alternativeName>
    <alternativeName>
        <fullName evidence="5">ATP:AMP phosphotransferase</fullName>
    </alternativeName>
    <alternativeName>
        <fullName evidence="5">Adenylate monophosphate kinase</fullName>
    </alternativeName>
</protein>
<organism evidence="8 9">
    <name type="scientific">Caulobacter henricii</name>
    <dbReference type="NCBI Taxonomy" id="69395"/>
    <lineage>
        <taxon>Bacteria</taxon>
        <taxon>Pseudomonadati</taxon>
        <taxon>Pseudomonadota</taxon>
        <taxon>Alphaproteobacteria</taxon>
        <taxon>Caulobacterales</taxon>
        <taxon>Caulobacteraceae</taxon>
        <taxon>Caulobacter</taxon>
    </lineage>
</organism>
<feature type="binding site" evidence="5">
    <location>
        <position position="92"/>
    </location>
    <ligand>
        <name>AMP</name>
        <dbReference type="ChEBI" id="CHEBI:456215"/>
    </ligand>
</feature>
<accession>A0A0P0NYN5</accession>
<dbReference type="GO" id="GO:0005524">
    <property type="term" value="F:ATP binding"/>
    <property type="evidence" value="ECO:0007669"/>
    <property type="project" value="UniProtKB-UniRule"/>
</dbReference>
<dbReference type="eggNOG" id="COG0563">
    <property type="taxonomic scope" value="Bacteria"/>
</dbReference>
<evidence type="ECO:0000313" key="8">
    <source>
        <dbReference type="EMBL" id="ALL12998.1"/>
    </source>
</evidence>
<dbReference type="InterPro" id="IPR000850">
    <property type="entry name" value="Adenylat/UMP-CMP_kin"/>
</dbReference>
<dbReference type="PROSITE" id="PS00113">
    <property type="entry name" value="ADENYLATE_KINASE"/>
    <property type="match status" value="1"/>
</dbReference>
<feature type="binding site" evidence="5">
    <location>
        <position position="133"/>
    </location>
    <ligand>
        <name>AMP</name>
        <dbReference type="ChEBI" id="CHEBI:456215"/>
    </ligand>
</feature>
<reference evidence="8 9" key="1">
    <citation type="submission" date="2015-10" db="EMBL/GenBank/DDBJ databases">
        <title>Conservation of the essential genome among Caulobacter and Brevundimonas species.</title>
        <authorList>
            <person name="Scott D."/>
            <person name="Ely B."/>
        </authorList>
    </citation>
    <scope>NUCLEOTIDE SEQUENCE [LARGE SCALE GENOMIC DNA]</scope>
    <source>
        <strain evidence="8 9">CB4</strain>
    </source>
</reference>
<comment type="catalytic activity">
    <reaction evidence="5 7">
        <text>AMP + ATP = 2 ADP</text>
        <dbReference type="Rhea" id="RHEA:12973"/>
        <dbReference type="ChEBI" id="CHEBI:30616"/>
        <dbReference type="ChEBI" id="CHEBI:456215"/>
        <dbReference type="ChEBI" id="CHEBI:456216"/>
        <dbReference type="EC" id="2.7.4.3"/>
    </reaction>
</comment>
<keyword evidence="5" id="KW-0963">Cytoplasm</keyword>
<keyword evidence="2 5" id="KW-0545">Nucleotide biosynthesis</keyword>
<dbReference type="STRING" id="69395.AQ619_06325"/>
<dbReference type="PRINTS" id="PR00094">
    <property type="entry name" value="ADENYLTKNASE"/>
</dbReference>
<dbReference type="OrthoDB" id="9805030at2"/>
<dbReference type="GO" id="GO:0005737">
    <property type="term" value="C:cytoplasm"/>
    <property type="evidence" value="ECO:0007669"/>
    <property type="project" value="UniProtKB-SubCell"/>
</dbReference>
<keyword evidence="1 5" id="KW-0808">Transferase</keyword>
<dbReference type="InterPro" id="IPR033690">
    <property type="entry name" value="Adenylat_kinase_CS"/>
</dbReference>
<comment type="caution">
    <text evidence="5">Lacks conserved residue(s) required for the propagation of feature annotation.</text>
</comment>
<feature type="binding site" evidence="5">
    <location>
        <begin position="57"/>
        <end position="59"/>
    </location>
    <ligand>
        <name>AMP</name>
        <dbReference type="ChEBI" id="CHEBI:456215"/>
    </ligand>
</feature>
<dbReference type="GO" id="GO:0044209">
    <property type="term" value="P:AMP salvage"/>
    <property type="evidence" value="ECO:0007669"/>
    <property type="project" value="UniProtKB-UniRule"/>
</dbReference>
<keyword evidence="5 7" id="KW-0067">ATP-binding</keyword>
<feature type="binding site" evidence="5">
    <location>
        <begin position="10"/>
        <end position="15"/>
    </location>
    <ligand>
        <name>ATP</name>
        <dbReference type="ChEBI" id="CHEBI:30616"/>
    </ligand>
</feature>
<feature type="binding site" evidence="5">
    <location>
        <begin position="85"/>
        <end position="88"/>
    </location>
    <ligand>
        <name>AMP</name>
        <dbReference type="ChEBI" id="CHEBI:456215"/>
    </ligand>
</feature>
<dbReference type="NCBIfam" id="NF011105">
    <property type="entry name" value="PRK14532.1"/>
    <property type="match status" value="1"/>
</dbReference>
<evidence type="ECO:0000256" key="2">
    <source>
        <dbReference type="ARBA" id="ARBA00022727"/>
    </source>
</evidence>
<keyword evidence="9" id="KW-1185">Reference proteome</keyword>
<dbReference type="EMBL" id="CP013002">
    <property type="protein sequence ID" value="ALL12998.1"/>
    <property type="molecule type" value="Genomic_DNA"/>
</dbReference>
<comment type="subcellular location">
    <subcellularLocation>
        <location evidence="5 7">Cytoplasm</location>
    </subcellularLocation>
</comment>
<comment type="pathway">
    <text evidence="5">Purine metabolism; AMP biosynthesis via salvage pathway; AMP from ADP: step 1/1.</text>
</comment>
<dbReference type="AlphaFoldDB" id="A0A0P0NYN5"/>
<dbReference type="NCBIfam" id="NF011104">
    <property type="entry name" value="PRK14531.1"/>
    <property type="match status" value="1"/>
</dbReference>
<keyword evidence="3 5" id="KW-0547">Nucleotide-binding</keyword>
<evidence type="ECO:0000256" key="5">
    <source>
        <dbReference type="HAMAP-Rule" id="MF_00235"/>
    </source>
</evidence>
<comment type="function">
    <text evidence="5">Catalyzes the reversible transfer of the terminal phosphate group between ATP and AMP. Plays an important role in cellular energy homeostasis and in adenine nucleotide metabolism.</text>
</comment>
<keyword evidence="4 5" id="KW-0418">Kinase</keyword>
<feature type="binding site" evidence="5">
    <location>
        <position position="144"/>
    </location>
    <ligand>
        <name>AMP</name>
        <dbReference type="ChEBI" id="CHEBI:456215"/>
    </ligand>
</feature>
<evidence type="ECO:0000256" key="7">
    <source>
        <dbReference type="RuleBase" id="RU003331"/>
    </source>
</evidence>